<evidence type="ECO:0000313" key="2">
    <source>
        <dbReference type="EMBL" id="MBE2998408.1"/>
    </source>
</evidence>
<accession>A0ABR9P3K9</accession>
<dbReference type="InterPro" id="IPR011009">
    <property type="entry name" value="Kinase-like_dom_sf"/>
</dbReference>
<protein>
    <submittedName>
        <fullName evidence="2">Phosphotransferase</fullName>
    </submittedName>
</protein>
<proteinExistence type="predicted"/>
<sequence>MVDGEGLRGGVNVVRRSGDRVHRPSTAATPTIHRLLAHLRARGFAGAPTPLGRDAQGDEVLSFLPGEVPGSLPPRLRSERLLGSAGALLRGLHDASASFGTGPEDRWQVAPRAPREVICHGDIAPYNSVVRDGRVVGFIDFDTAHPGPRLWDLAHAAYRFAPLHAPDNPDSLGDIADQAGRVVLLCRAYGREPDGALLDAVVERLRWTIEHMREQADRGSTAFQEHISDGHIDLYREDIAHIRAHFSALTRSFDALGAGGIR</sequence>
<comment type="caution">
    <text evidence="2">The sequence shown here is derived from an EMBL/GenBank/DDBJ whole genome shotgun (WGS) entry which is preliminary data.</text>
</comment>
<evidence type="ECO:0000313" key="3">
    <source>
        <dbReference type="Proteomes" id="UP000806528"/>
    </source>
</evidence>
<dbReference type="Pfam" id="PF01636">
    <property type="entry name" value="APH"/>
    <property type="match status" value="2"/>
</dbReference>
<organism evidence="2 3">
    <name type="scientific">Nocardiopsis coralli</name>
    <dbReference type="NCBI Taxonomy" id="2772213"/>
    <lineage>
        <taxon>Bacteria</taxon>
        <taxon>Bacillati</taxon>
        <taxon>Actinomycetota</taxon>
        <taxon>Actinomycetes</taxon>
        <taxon>Streptosporangiales</taxon>
        <taxon>Nocardiopsidaceae</taxon>
        <taxon>Nocardiopsis</taxon>
    </lineage>
</organism>
<dbReference type="InterPro" id="IPR002575">
    <property type="entry name" value="Aminoglycoside_PTrfase"/>
</dbReference>
<dbReference type="RefSeq" id="WP_193121066.1">
    <property type="nucleotide sequence ID" value="NZ_JADBGI010000005.1"/>
</dbReference>
<name>A0ABR9P3K9_9ACTN</name>
<feature type="domain" description="Aminoglycoside phosphotransferase" evidence="1">
    <location>
        <begin position="21"/>
        <end position="98"/>
    </location>
</feature>
<dbReference type="Proteomes" id="UP000806528">
    <property type="component" value="Unassembled WGS sequence"/>
</dbReference>
<reference evidence="2 3" key="1">
    <citation type="submission" date="2020-09" db="EMBL/GenBank/DDBJ databases">
        <title>Diversity and distribution of actinomycetes associated with coral in the coast of Hainan.</title>
        <authorList>
            <person name="Li F."/>
        </authorList>
    </citation>
    <scope>NUCLEOTIDE SEQUENCE [LARGE SCALE GENOMIC DNA]</scope>
    <source>
        <strain evidence="2 3">HNM0947</strain>
    </source>
</reference>
<evidence type="ECO:0000259" key="1">
    <source>
        <dbReference type="Pfam" id="PF01636"/>
    </source>
</evidence>
<dbReference type="Gene3D" id="3.90.1200.10">
    <property type="match status" value="1"/>
</dbReference>
<dbReference type="SUPFAM" id="SSF56112">
    <property type="entry name" value="Protein kinase-like (PK-like)"/>
    <property type="match status" value="1"/>
</dbReference>
<dbReference type="EMBL" id="JADBGI010000005">
    <property type="protein sequence ID" value="MBE2998408.1"/>
    <property type="molecule type" value="Genomic_DNA"/>
</dbReference>
<feature type="domain" description="Aminoglycoside phosphotransferase" evidence="1">
    <location>
        <begin position="108"/>
        <end position="160"/>
    </location>
</feature>
<gene>
    <name evidence="2" type="ORF">IDM40_06760</name>
</gene>
<keyword evidence="3" id="KW-1185">Reference proteome</keyword>